<dbReference type="GO" id="GO:0009089">
    <property type="term" value="P:lysine biosynthetic process via diaminopimelate"/>
    <property type="evidence" value="ECO:0007669"/>
    <property type="project" value="UniProtKB-UniRule"/>
</dbReference>
<keyword evidence="14" id="KW-1185">Reference proteome</keyword>
<dbReference type="UniPathway" id="UPA00034">
    <property type="reaction ID" value="UER00027"/>
</dbReference>
<evidence type="ECO:0000256" key="1">
    <source>
        <dbReference type="ARBA" id="ARBA00001933"/>
    </source>
</evidence>
<dbReference type="GO" id="GO:0030170">
    <property type="term" value="F:pyridoxal phosphate binding"/>
    <property type="evidence" value="ECO:0007669"/>
    <property type="project" value="UniProtKB-UniRule"/>
</dbReference>
<evidence type="ECO:0000256" key="7">
    <source>
        <dbReference type="PIRSR" id="PIRSR600183-50"/>
    </source>
</evidence>
<evidence type="ECO:0000256" key="5">
    <source>
        <dbReference type="HAMAP-Rule" id="MF_02120"/>
    </source>
</evidence>
<feature type="binding site" evidence="5">
    <location>
        <position position="252"/>
    </location>
    <ligand>
        <name>pyridoxal 5'-phosphate</name>
        <dbReference type="ChEBI" id="CHEBI:597326"/>
    </ligand>
</feature>
<keyword evidence="5" id="KW-0028">Amino-acid biosynthesis</keyword>
<dbReference type="Gene3D" id="2.40.37.10">
    <property type="entry name" value="Lyase, Ornithine Decarboxylase, Chain A, domain 1"/>
    <property type="match status" value="2"/>
</dbReference>
<dbReference type="HOGENOM" id="CLU_026444_0_0_7"/>
<keyword evidence="5 8" id="KW-0457">Lysine biosynthesis</keyword>
<comment type="caution">
    <text evidence="13">The sequence shown here is derived from an EMBL/GenBank/DDBJ whole genome shotgun (WGS) entry which is preliminary data.</text>
</comment>
<keyword evidence="9" id="KW-0175">Coiled coil</keyword>
<keyword evidence="4 5" id="KW-0456">Lyase</keyword>
<evidence type="ECO:0000256" key="8">
    <source>
        <dbReference type="RuleBase" id="RU003738"/>
    </source>
</evidence>
<feature type="region of interest" description="Disordered" evidence="10">
    <location>
        <begin position="406"/>
        <end position="427"/>
    </location>
</feature>
<keyword evidence="3 5" id="KW-0663">Pyridoxal phosphate</keyword>
<comment type="function">
    <text evidence="5">Specifically catalyzes the decarboxylation of meso-diaminopimelate (meso-DAP) to L-lysine.</text>
</comment>
<dbReference type="HAMAP" id="MF_02120">
    <property type="entry name" value="LysA"/>
    <property type="match status" value="1"/>
</dbReference>
<reference evidence="13 14" key="1">
    <citation type="submission" date="2013-10" db="EMBL/GenBank/DDBJ databases">
        <title>The Genome Sequence of Helicobacter canis NCTC 12740.</title>
        <authorList>
            <consortium name="The Broad Institute Genomics Platform"/>
            <person name="Earl A."/>
            <person name="Fox J.G."/>
            <person name="Shen Z."/>
            <person name="Young S.K."/>
            <person name="Zeng Q."/>
            <person name="Gargeya S."/>
            <person name="Fitzgerald M."/>
            <person name="Abouelleil A."/>
            <person name="Alvarado L."/>
            <person name="Chapman S.B."/>
            <person name="Gainer-Dewar J."/>
            <person name="Goldberg J."/>
            <person name="Griggs A."/>
            <person name="Gujja S."/>
            <person name="Hansen M."/>
            <person name="Howarth C."/>
            <person name="Imamovic A."/>
            <person name="Ireland A."/>
            <person name="Larimer J."/>
            <person name="McCowan C."/>
            <person name="Murphy C."/>
            <person name="Pearson M."/>
            <person name="Poon T.W."/>
            <person name="Priest M."/>
            <person name="Roberts A."/>
            <person name="Saif S."/>
            <person name="Shea T."/>
            <person name="Sykes S."/>
            <person name="Wortman J."/>
            <person name="Nusbaum C."/>
            <person name="Birren B."/>
        </authorList>
    </citation>
    <scope>NUCLEOTIDE SEQUENCE [LARGE SCALE GENOMIC DNA]</scope>
    <source>
        <strain evidence="13 14">NCTC 12740</strain>
    </source>
</reference>
<comment type="pathway">
    <text evidence="5 8">Amino-acid biosynthesis; L-lysine biosynthesis via DAP pathway; L-lysine from DL-2,6-diaminopimelate: step 1/1.</text>
</comment>
<feature type="binding site" evidence="5">
    <location>
        <position position="325"/>
    </location>
    <ligand>
        <name>substrate</name>
    </ligand>
</feature>
<accession>V8CIR4</accession>
<comment type="cofactor">
    <cofactor evidence="1 5 7 8">
        <name>pyridoxal 5'-phosphate</name>
        <dbReference type="ChEBI" id="CHEBI:597326"/>
    </cofactor>
</comment>
<evidence type="ECO:0000313" key="13">
    <source>
        <dbReference type="EMBL" id="ETD26937.1"/>
    </source>
</evidence>
<dbReference type="AlphaFoldDB" id="V8CIR4"/>
<dbReference type="InterPro" id="IPR000183">
    <property type="entry name" value="Orn/DAP/Arg_de-COase"/>
</dbReference>
<dbReference type="Proteomes" id="UP000018688">
    <property type="component" value="Unassembled WGS sequence"/>
</dbReference>
<dbReference type="SUPFAM" id="SSF51419">
    <property type="entry name" value="PLP-binding barrel"/>
    <property type="match status" value="1"/>
</dbReference>
<keyword evidence="2 5" id="KW-0210">Decarboxylase</keyword>
<evidence type="ECO:0000256" key="6">
    <source>
        <dbReference type="NCBIfam" id="TIGR01048"/>
    </source>
</evidence>
<feature type="binding site" evidence="5">
    <location>
        <position position="463"/>
    </location>
    <ligand>
        <name>pyridoxal 5'-phosphate</name>
        <dbReference type="ChEBI" id="CHEBI:597326"/>
    </ligand>
</feature>
<protein>
    <recommendedName>
        <fullName evidence="5 6">Diaminopimelate decarboxylase</fullName>
        <shortName evidence="5">DAP decarboxylase</shortName>
        <shortName evidence="5">DAPDC</shortName>
        <ecNumber evidence="5 6">4.1.1.20</ecNumber>
    </recommendedName>
</protein>
<dbReference type="FunFam" id="3.20.20.10:FF:000003">
    <property type="entry name" value="Diaminopimelate decarboxylase"/>
    <property type="match status" value="1"/>
</dbReference>
<dbReference type="RefSeq" id="WP_023930316.1">
    <property type="nucleotide sequence ID" value="NZ_KI669458.1"/>
</dbReference>
<dbReference type="NCBIfam" id="TIGR01048">
    <property type="entry name" value="lysA"/>
    <property type="match status" value="1"/>
</dbReference>
<feature type="active site" description="Proton donor" evidence="7">
    <location>
        <position position="434"/>
    </location>
</feature>
<dbReference type="Gene3D" id="3.20.20.10">
    <property type="entry name" value="Alanine racemase"/>
    <property type="match status" value="1"/>
</dbReference>
<evidence type="ECO:0000256" key="2">
    <source>
        <dbReference type="ARBA" id="ARBA00022793"/>
    </source>
</evidence>
<dbReference type="PANTHER" id="PTHR43727">
    <property type="entry name" value="DIAMINOPIMELATE DECARBOXYLASE"/>
    <property type="match status" value="1"/>
</dbReference>
<feature type="binding site" evidence="5">
    <location>
        <begin position="286"/>
        <end position="289"/>
    </location>
    <ligand>
        <name>pyridoxal 5'-phosphate</name>
        <dbReference type="ChEBI" id="CHEBI:597326"/>
    </ligand>
</feature>
<feature type="modified residue" description="N6-(pyridoxal phosphate)lysine" evidence="5 7">
    <location>
        <position position="56"/>
    </location>
</feature>
<feature type="binding site" evidence="5">
    <location>
        <position position="289"/>
    </location>
    <ligand>
        <name>substrate</name>
    </ligand>
</feature>
<dbReference type="GO" id="GO:0008836">
    <property type="term" value="F:diaminopimelate decarboxylase activity"/>
    <property type="evidence" value="ECO:0007669"/>
    <property type="project" value="UniProtKB-UniRule"/>
</dbReference>
<sequence>MTAHHLLPARIQLLQELAHTYGTPLYVYDMPQIARNFTAFKQAFSGRKSLICYALKANSNLSVLRLLAELGSGADCVSIGEVRRALLAGIPAYKIIFSGVGKRDDEIKQALELGILFINVESFEELKRVEAIAKELAQELESKDQKLESSKDSLQKARISIRVNPNIDPKTHPYISTGLHENKFGVDMDSAKQMYLYAHKSAFLEPIGIHFHIGSQLTELEPLTQAARKIADLARSLLALGINLRFFDIGGGLGIRYEDEVPIDLYDYAQGILGTLSGCDWTIVCEPGRRIVGDSGLLLTRVISQKHTESKRFVIVDAGMNDLMRPALYGAFHQPILLGYAEENSALGSHSGDFVDSMVFNKNAPSVASSQATGFAMRNRGFQGGGEGIYLGDNEQAPAAESTIYRAKPTPKPSKAESSSEQPMPKADIVGPVCESSDTFCKNIALPPLHNGALLGFENAGAYGYSMASTYNARMRPAEVGIYADGARLIKSRESFEASVADELALLDSSK</sequence>
<comment type="similarity">
    <text evidence="5">Belongs to the Orn/Lys/Arg decarboxylase class-II family. LysA subfamily.</text>
</comment>
<evidence type="ECO:0000259" key="12">
    <source>
        <dbReference type="Pfam" id="PF02784"/>
    </source>
</evidence>
<dbReference type="eggNOG" id="COG0019">
    <property type="taxonomic scope" value="Bacteria"/>
</dbReference>
<dbReference type="PROSITE" id="PS00878">
    <property type="entry name" value="ODR_DC_2_1"/>
    <property type="match status" value="1"/>
</dbReference>
<evidence type="ECO:0000256" key="4">
    <source>
        <dbReference type="ARBA" id="ARBA00023239"/>
    </source>
</evidence>
<dbReference type="CDD" id="cd06828">
    <property type="entry name" value="PLPDE_III_DapDC"/>
    <property type="match status" value="1"/>
</dbReference>
<name>V8CIR4_9HELI</name>
<feature type="domain" description="Orn/DAP/Arg decarboxylase 2 C-terminal" evidence="11">
    <location>
        <begin position="26"/>
        <end position="338"/>
    </location>
</feature>
<feature type="coiled-coil region" evidence="9">
    <location>
        <begin position="123"/>
        <end position="157"/>
    </location>
</feature>
<dbReference type="InterPro" id="IPR029066">
    <property type="entry name" value="PLP-binding_barrel"/>
</dbReference>
<gene>
    <name evidence="5" type="primary">lysA</name>
    <name evidence="13" type="ORF">HMPREF2087_01331</name>
</gene>
<dbReference type="InterPro" id="IPR022644">
    <property type="entry name" value="De-COase2_N"/>
</dbReference>
<dbReference type="InterPro" id="IPR022653">
    <property type="entry name" value="De-COase2_pyr-phos_BS"/>
</dbReference>
<dbReference type="InterPro" id="IPR002986">
    <property type="entry name" value="DAP_deCOOHase_LysA"/>
</dbReference>
<feature type="binding site" evidence="5">
    <location>
        <position position="329"/>
    </location>
    <ligand>
        <name>substrate</name>
    </ligand>
</feature>
<organism evidence="13 14">
    <name type="scientific">Helicobacter canis NCTC 12740</name>
    <dbReference type="NCBI Taxonomy" id="1357399"/>
    <lineage>
        <taxon>Bacteria</taxon>
        <taxon>Pseudomonadati</taxon>
        <taxon>Campylobacterota</taxon>
        <taxon>Epsilonproteobacteria</taxon>
        <taxon>Campylobacterales</taxon>
        <taxon>Helicobacteraceae</taxon>
        <taxon>Helicobacter</taxon>
    </lineage>
</organism>
<dbReference type="PATRIC" id="fig|1357399.3.peg.1393"/>
<dbReference type="PANTHER" id="PTHR43727:SF2">
    <property type="entry name" value="GROUP IV DECARBOXYLASE"/>
    <property type="match status" value="1"/>
</dbReference>
<feature type="domain" description="Orn/DAP/Arg decarboxylase 2 N-terminal" evidence="12">
    <location>
        <begin position="32"/>
        <end position="292"/>
    </location>
</feature>
<dbReference type="Pfam" id="PF00278">
    <property type="entry name" value="Orn_DAP_Arg_deC"/>
    <property type="match status" value="2"/>
</dbReference>
<dbReference type="EMBL" id="AZJJ01000002">
    <property type="protein sequence ID" value="ETD26937.1"/>
    <property type="molecule type" value="Genomic_DNA"/>
</dbReference>
<evidence type="ECO:0000256" key="3">
    <source>
        <dbReference type="ARBA" id="ARBA00022898"/>
    </source>
</evidence>
<dbReference type="EC" id="4.1.1.20" evidence="5 6"/>
<comment type="subunit">
    <text evidence="5">Homodimer.</text>
</comment>
<evidence type="ECO:0000256" key="10">
    <source>
        <dbReference type="SAM" id="MobiDB-lite"/>
    </source>
</evidence>
<dbReference type="Pfam" id="PF02784">
    <property type="entry name" value="Orn_Arg_deC_N"/>
    <property type="match status" value="1"/>
</dbReference>
<evidence type="ECO:0000259" key="11">
    <source>
        <dbReference type="Pfam" id="PF00278"/>
    </source>
</evidence>
<feature type="binding site" evidence="5">
    <location>
        <position position="463"/>
    </location>
    <ligand>
        <name>substrate</name>
    </ligand>
</feature>
<dbReference type="SUPFAM" id="SSF50621">
    <property type="entry name" value="Alanine racemase C-terminal domain-like"/>
    <property type="match status" value="2"/>
</dbReference>
<feature type="domain" description="Orn/DAP/Arg decarboxylase 2 C-terminal" evidence="11">
    <location>
        <begin position="404"/>
        <end position="461"/>
    </location>
</feature>
<dbReference type="InterPro" id="IPR009006">
    <property type="entry name" value="Ala_racemase/Decarboxylase_C"/>
</dbReference>
<feature type="binding site" evidence="5">
    <location>
        <position position="435"/>
    </location>
    <ligand>
        <name>substrate</name>
    </ligand>
</feature>
<dbReference type="STRING" id="1357399.HMPREF2087_01331"/>
<comment type="catalytic activity">
    <reaction evidence="5 8">
        <text>meso-2,6-diaminopimelate + H(+) = L-lysine + CO2</text>
        <dbReference type="Rhea" id="RHEA:15101"/>
        <dbReference type="ChEBI" id="CHEBI:15378"/>
        <dbReference type="ChEBI" id="CHEBI:16526"/>
        <dbReference type="ChEBI" id="CHEBI:32551"/>
        <dbReference type="ChEBI" id="CHEBI:57791"/>
        <dbReference type="EC" id="4.1.1.20"/>
    </reaction>
</comment>
<dbReference type="InterPro" id="IPR022643">
    <property type="entry name" value="De-COase2_C"/>
</dbReference>
<evidence type="ECO:0000256" key="9">
    <source>
        <dbReference type="SAM" id="Coils"/>
    </source>
</evidence>
<dbReference type="OrthoDB" id="9802241at2"/>
<dbReference type="PRINTS" id="PR01179">
    <property type="entry name" value="ODADCRBXLASE"/>
</dbReference>
<dbReference type="PRINTS" id="PR01181">
    <property type="entry name" value="DAPDCRBXLASE"/>
</dbReference>
<evidence type="ECO:0000313" key="14">
    <source>
        <dbReference type="Proteomes" id="UP000018688"/>
    </source>
</evidence>
<proteinExistence type="inferred from homology"/>